<evidence type="ECO:0000313" key="2">
    <source>
        <dbReference type="Proteomes" id="UP000830768"/>
    </source>
</evidence>
<reference evidence="1" key="1">
    <citation type="submission" date="2021-11" db="EMBL/GenBank/DDBJ databases">
        <title>Fusarium solani-melongenae Genome sequencing and assembly.</title>
        <authorList>
            <person name="Xie S."/>
            <person name="Huang L."/>
            <person name="Zhang X."/>
        </authorList>
    </citation>
    <scope>NUCLEOTIDE SEQUENCE</scope>
    <source>
        <strain evidence="1">CRI 24-3</strain>
    </source>
</reference>
<name>A0ACD3YQA6_FUSSC</name>
<dbReference type="Proteomes" id="UP000830768">
    <property type="component" value="Chromosome 2"/>
</dbReference>
<dbReference type="EMBL" id="CP090031">
    <property type="protein sequence ID" value="UPK91136.1"/>
    <property type="molecule type" value="Genomic_DNA"/>
</dbReference>
<sequence>MSQVGHHATACKGCRRRGRKCDRTLPACLSCQRRGVECEGYITRWPGVAARGKLAGKSIPVCEGSVKTSKPRPNRAKRGNALVSTGSRDIIESELRHNSNDLHLNAMTSVADDELDNLIKHYIQDLSSIFYLGTGPSDNPMFHYVLPLIDTVPPIRYAIAASASCHLAARTSDKDLEKKSLYLRVHATHLLRKMLRDPCPATDQSILASMLMLAQLDMCSGDCLEFETHLKAAVGLIRGQNYDHAENRHYFEQRLAWLDMMASTTSAGLPNLSATEFKAALGRCTNNGRRQWSYDVFPCPIDLFEILADITMLSKTQLDATSPSQETVEEAHNIKCRLAVWEWLGETSGPRKHMVEVWRLGIMAYLGRLFPYTNSSVAADLTSQVLYHARLIPPASSWSYSLLWPIFQIGVTLGNEALDERAWVEKRLNVALEATGCRHFSNALDTLRFVWDNDVQYDPLTAGMNGRTIMLA</sequence>
<accession>A0ACD3YQA6</accession>
<keyword evidence="2" id="KW-1185">Reference proteome</keyword>
<gene>
    <name evidence="1" type="ORF">LCI18_002071</name>
</gene>
<protein>
    <submittedName>
        <fullName evidence="1">Uncharacterized protein</fullName>
    </submittedName>
</protein>
<organism evidence="1 2">
    <name type="scientific">Fusarium solani subsp. cucurbitae</name>
    <name type="common">Neocosmosporum cucurbitae</name>
    <dbReference type="NCBI Taxonomy" id="2747967"/>
    <lineage>
        <taxon>Eukaryota</taxon>
        <taxon>Fungi</taxon>
        <taxon>Dikarya</taxon>
        <taxon>Ascomycota</taxon>
        <taxon>Pezizomycotina</taxon>
        <taxon>Sordariomycetes</taxon>
        <taxon>Hypocreomycetidae</taxon>
        <taxon>Hypocreales</taxon>
        <taxon>Nectriaceae</taxon>
        <taxon>Fusarium</taxon>
        <taxon>Fusarium solani species complex</taxon>
    </lineage>
</organism>
<evidence type="ECO:0000313" key="1">
    <source>
        <dbReference type="EMBL" id="UPK91136.1"/>
    </source>
</evidence>
<proteinExistence type="predicted"/>